<name>A0A1E3VGV0_9HYPH</name>
<protein>
    <recommendedName>
        <fullName evidence="3">Globin-sensor domain-containing protein</fullName>
    </recommendedName>
</protein>
<reference evidence="5" key="1">
    <citation type="submission" date="2016-05" db="EMBL/GenBank/DDBJ databases">
        <authorList>
            <person name="Li Y."/>
        </authorList>
    </citation>
    <scope>NUCLEOTIDE SEQUENCE [LARGE SCALE GENOMIC DNA]</scope>
    <source>
        <strain evidence="5">YIC4027</strain>
    </source>
</reference>
<dbReference type="Proteomes" id="UP000094342">
    <property type="component" value="Unassembled WGS sequence"/>
</dbReference>
<dbReference type="InterPro" id="IPR009050">
    <property type="entry name" value="Globin-like_sf"/>
</dbReference>
<evidence type="ECO:0000256" key="1">
    <source>
        <dbReference type="ARBA" id="ARBA00022500"/>
    </source>
</evidence>
<dbReference type="SUPFAM" id="SSF46458">
    <property type="entry name" value="Globin-like"/>
    <property type="match status" value="1"/>
</dbReference>
<dbReference type="CDD" id="cd01068">
    <property type="entry name" value="globin_sensor"/>
    <property type="match status" value="1"/>
</dbReference>
<keyword evidence="5" id="KW-1185">Reference proteome</keyword>
<comment type="caution">
    <text evidence="4">The sequence shown here is derived from an EMBL/GenBank/DDBJ whole genome shotgun (WGS) entry which is preliminary data.</text>
</comment>
<feature type="domain" description="Globin-sensor" evidence="3">
    <location>
        <begin position="16"/>
        <end position="103"/>
    </location>
</feature>
<accession>A0A1E3VGV0</accession>
<evidence type="ECO:0000313" key="5">
    <source>
        <dbReference type="Proteomes" id="UP000094342"/>
    </source>
</evidence>
<dbReference type="GO" id="GO:0006935">
    <property type="term" value="P:chemotaxis"/>
    <property type="evidence" value="ECO:0007669"/>
    <property type="project" value="UniProtKB-KW"/>
</dbReference>
<organism evidence="4 5">
    <name type="scientific">Sinorhizobium alkalisoli</name>
    <dbReference type="NCBI Taxonomy" id="1752398"/>
    <lineage>
        <taxon>Bacteria</taxon>
        <taxon>Pseudomonadati</taxon>
        <taxon>Pseudomonadota</taxon>
        <taxon>Alphaproteobacteria</taxon>
        <taxon>Hyphomicrobiales</taxon>
        <taxon>Rhizobiaceae</taxon>
        <taxon>Sinorhizobium/Ensifer group</taxon>
        <taxon>Sinorhizobium</taxon>
    </lineage>
</organism>
<dbReference type="PANTHER" id="PTHR43531">
    <property type="entry name" value="PROTEIN ICFG"/>
    <property type="match status" value="1"/>
</dbReference>
<dbReference type="InterPro" id="IPR039379">
    <property type="entry name" value="Protoglobin_sensor_dom"/>
</dbReference>
<evidence type="ECO:0000259" key="3">
    <source>
        <dbReference type="Pfam" id="PF11563"/>
    </source>
</evidence>
<gene>
    <name evidence="4" type="ORF">A8M32_03595</name>
</gene>
<dbReference type="Gene3D" id="1.10.490.10">
    <property type="entry name" value="Globins"/>
    <property type="match status" value="1"/>
</dbReference>
<dbReference type="GO" id="GO:0019825">
    <property type="term" value="F:oxygen binding"/>
    <property type="evidence" value="ECO:0007669"/>
    <property type="project" value="InterPro"/>
</dbReference>
<dbReference type="InterPro" id="IPR051310">
    <property type="entry name" value="MCP_chemotaxis"/>
</dbReference>
<dbReference type="PANTHER" id="PTHR43531:SF11">
    <property type="entry name" value="METHYL-ACCEPTING CHEMOTAXIS PROTEIN 3"/>
    <property type="match status" value="1"/>
</dbReference>
<dbReference type="OrthoDB" id="8421774at2"/>
<dbReference type="SUPFAM" id="SSF58104">
    <property type="entry name" value="Methyl-accepting chemotaxis protein (MCP) signaling domain"/>
    <property type="match status" value="1"/>
</dbReference>
<dbReference type="InterPro" id="IPR012292">
    <property type="entry name" value="Globin/Proto"/>
</dbReference>
<dbReference type="AlphaFoldDB" id="A0A1E3VGV0"/>
<sequence>MEMLNPVTDRGGQKQQDIGARLQFMQLDAASCESIRTLKTLVERELPIGLDKFYAQLRQSPEVKRFFSSEEHIARAKGAQKGHWTNISNCDFGAGYVQKVRTIVEAAREQATALQEINTAVNGMDQSTQQNAAMVEESTAASYALAKEVNRIAGMLREFDSAGGGTDRIARAGAAVVSTPAAPSRSASPVGQMTARPAKAFHGNAAVADNDWEEF</sequence>
<dbReference type="EMBL" id="LYBW01000040">
    <property type="protein sequence ID" value="ODR92754.1"/>
    <property type="molecule type" value="Genomic_DNA"/>
</dbReference>
<proteinExistence type="inferred from homology"/>
<dbReference type="GO" id="GO:0020037">
    <property type="term" value="F:heme binding"/>
    <property type="evidence" value="ECO:0007669"/>
    <property type="project" value="InterPro"/>
</dbReference>
<keyword evidence="1" id="KW-0145">Chemotaxis</keyword>
<dbReference type="STRING" id="1752398.A8M32_03595"/>
<dbReference type="InterPro" id="IPR044398">
    <property type="entry name" value="Globin-sensor_dom"/>
</dbReference>
<evidence type="ECO:0000256" key="2">
    <source>
        <dbReference type="ARBA" id="ARBA00029447"/>
    </source>
</evidence>
<comment type="similarity">
    <text evidence="2">Belongs to the methyl-accepting chemotaxis (MCP) protein family.</text>
</comment>
<dbReference type="Pfam" id="PF11563">
    <property type="entry name" value="Protoglobin"/>
    <property type="match status" value="1"/>
</dbReference>
<evidence type="ECO:0000313" key="4">
    <source>
        <dbReference type="EMBL" id="ODR92754.1"/>
    </source>
</evidence>